<organism evidence="2 3">
    <name type="scientific">Leptothoe kymatousa TAU-MAC 1615</name>
    <dbReference type="NCBI Taxonomy" id="2364775"/>
    <lineage>
        <taxon>Bacteria</taxon>
        <taxon>Bacillati</taxon>
        <taxon>Cyanobacteriota</taxon>
        <taxon>Cyanophyceae</taxon>
        <taxon>Nodosilineales</taxon>
        <taxon>Cymatolegaceae</taxon>
        <taxon>Leptothoe</taxon>
        <taxon>Leptothoe kymatousa</taxon>
    </lineage>
</organism>
<feature type="transmembrane region" description="Helical" evidence="1">
    <location>
        <begin position="6"/>
        <end position="25"/>
    </location>
</feature>
<dbReference type="EMBL" id="JADOER010000011">
    <property type="protein sequence ID" value="MBT9313014.1"/>
    <property type="molecule type" value="Genomic_DNA"/>
</dbReference>
<dbReference type="RefSeq" id="WP_215618907.1">
    <property type="nucleotide sequence ID" value="NZ_JADOER010000011.1"/>
</dbReference>
<protein>
    <submittedName>
        <fullName evidence="2">Cytochrome B6-F complex subunit VI</fullName>
    </submittedName>
</protein>
<evidence type="ECO:0000313" key="2">
    <source>
        <dbReference type="EMBL" id="MBT9313014.1"/>
    </source>
</evidence>
<reference evidence="2 3" key="1">
    <citation type="journal article" date="2021" name="Mar. Drugs">
        <title>Genome Reduction and Secondary Metabolism of the Marine Sponge-Associated Cyanobacterium Leptothoe.</title>
        <authorList>
            <person name="Konstantinou D."/>
            <person name="Popin R.V."/>
            <person name="Fewer D.P."/>
            <person name="Sivonen K."/>
            <person name="Gkelis S."/>
        </authorList>
    </citation>
    <scope>NUCLEOTIDE SEQUENCE [LARGE SCALE GENOMIC DNA]</scope>
    <source>
        <strain evidence="2 3">TAU-MAC 1615</strain>
    </source>
</reference>
<name>A0ABS5Y597_9CYAN</name>
<evidence type="ECO:0000313" key="3">
    <source>
        <dbReference type="Proteomes" id="UP001196661"/>
    </source>
</evidence>
<keyword evidence="1" id="KW-0812">Transmembrane</keyword>
<proteinExistence type="predicted"/>
<evidence type="ECO:0000256" key="1">
    <source>
        <dbReference type="SAM" id="Phobius"/>
    </source>
</evidence>
<sequence>MAGAVVYLVILLGGAGAGIGLYYGLKSAKLI</sequence>
<gene>
    <name evidence="2" type="ORF">IXB28_12410</name>
</gene>
<keyword evidence="1" id="KW-0472">Membrane</keyword>
<accession>A0ABS5Y597</accession>
<dbReference type="Proteomes" id="UP001196661">
    <property type="component" value="Unassembled WGS sequence"/>
</dbReference>
<keyword evidence="1" id="KW-1133">Transmembrane helix</keyword>
<comment type="caution">
    <text evidence="2">The sequence shown here is derived from an EMBL/GenBank/DDBJ whole genome shotgun (WGS) entry which is preliminary data.</text>
</comment>
<keyword evidence="3" id="KW-1185">Reference proteome</keyword>